<evidence type="ECO:0000313" key="2">
    <source>
        <dbReference type="Proteomes" id="UP000192328"/>
    </source>
</evidence>
<accession>A0AC61PHJ8</accession>
<name>A0AC61PHJ8_9FIRM</name>
<evidence type="ECO:0000313" key="1">
    <source>
        <dbReference type="EMBL" id="SMC35458.1"/>
    </source>
</evidence>
<protein>
    <submittedName>
        <fullName evidence="1">Uncharacterized protein</fullName>
    </submittedName>
</protein>
<reference evidence="1" key="1">
    <citation type="submission" date="2017-04" db="EMBL/GenBank/DDBJ databases">
        <authorList>
            <person name="Varghese N."/>
            <person name="Submissions S."/>
        </authorList>
    </citation>
    <scope>NUCLEOTIDE SEQUENCE</scope>
    <source>
        <strain evidence="1">WTE2008</strain>
    </source>
</reference>
<sequence>MSMPFEPEEIDDLDESLLETMDREELAEFKRQLQDTLDGLMVLEPDPDDEEEEYYEWEDRVNVLNDMIDAIDDKLDSLGE</sequence>
<keyword evidence="2" id="KW-1185">Reference proteome</keyword>
<proteinExistence type="predicted"/>
<dbReference type="Proteomes" id="UP000192328">
    <property type="component" value="Unassembled WGS sequence"/>
</dbReference>
<comment type="caution">
    <text evidence="1">The sequence shown here is derived from an EMBL/GenBank/DDBJ whole genome shotgun (WGS) entry which is preliminary data.</text>
</comment>
<organism evidence="1 2">
    <name type="scientific">Aristaeella lactis</name>
    <dbReference type="NCBI Taxonomy" id="3046383"/>
    <lineage>
        <taxon>Bacteria</taxon>
        <taxon>Bacillati</taxon>
        <taxon>Bacillota</taxon>
        <taxon>Clostridia</taxon>
        <taxon>Eubacteriales</taxon>
        <taxon>Aristaeellaceae</taxon>
        <taxon>Aristaeella</taxon>
    </lineage>
</organism>
<dbReference type="EMBL" id="FWXZ01000001">
    <property type="protein sequence ID" value="SMC35458.1"/>
    <property type="molecule type" value="Genomic_DNA"/>
</dbReference>
<gene>
    <name evidence="1" type="ORF">SAMN06297397_0202</name>
</gene>